<feature type="compositionally biased region" description="Basic and acidic residues" evidence="4">
    <location>
        <begin position="486"/>
        <end position="495"/>
    </location>
</feature>
<evidence type="ECO:0000313" key="6">
    <source>
        <dbReference type="EMBL" id="EDP43124.1"/>
    </source>
</evidence>
<sequence>MAKRPGRRSSRQISPGTRSLETRDDIPKSDVDAFDASRDEILLDDNAEEDPRLDEFDGDTQEVLGMNLDDEDDDSNDESDHNVGDEQDDEKEEDDDLGRYRTMILPSSVTESSLRRRAARDDAHKEQEEEDILDNDGDDDENEYLGWGKDKRSYYSSNTMEDFESDSEVDEEKAHELETNEAVRLQRMSRSGMHDEDFGLDSIHAEEAQVAADEQSEAARVKRRHEFDMDSGAESKAQSMQRPDELLASLQVRAPIVLALIDEYNDALHQLKEECKTVDAMSQHGETQIVEIAHLYIQSLSSYTMLLAFFFQLASSPNMLADPSALLAHPVIERLSQLKQALVEMKNLGLFEPHLEEADVDDSNRVMGKPTEEDAAYEELGDLEPNELQDLIFDEKENQAESQRQSQRSVSASATKPARGSSSEMSKKTKKQSSPRASVPTQPTVLADVADVDVKDDDGFPQLQRAKRPSSHQVLESEDAFGEPSQMRDAELHDKAQRKRAVQFHATGLEAKPTTSSTKKTLLEGDADIPYRDKKQIRDAVSTAKANRLAKGMEKADTSLSETDWGESDWRTRDEVMRDDAVRGEDEDDETDGDDSESGKSNGAAAYYDLVSSRKRARKAEKKDEYDRQRLANRVYDDDVLGPGEHRSIDYAIEKNKGLTANRPNSVRNPRVKRRLRYDRAKKRLSSTRAVYKGGQSALQGGYAGEKSGISTNLVKSRKLGG</sequence>
<dbReference type="RefSeq" id="XP_001730338.1">
    <property type="nucleotide sequence ID" value="XM_001730286.1"/>
</dbReference>
<feature type="compositionally biased region" description="Acidic residues" evidence="4">
    <location>
        <begin position="128"/>
        <end position="143"/>
    </location>
</feature>
<feature type="region of interest" description="Disordered" evidence="4">
    <location>
        <begin position="698"/>
        <end position="722"/>
    </location>
</feature>
<feature type="compositionally biased region" description="Basic and acidic residues" evidence="4">
    <location>
        <begin position="20"/>
        <end position="41"/>
    </location>
</feature>
<evidence type="ECO:0000256" key="1">
    <source>
        <dbReference type="ARBA" id="ARBA00004123"/>
    </source>
</evidence>
<evidence type="ECO:0000313" key="7">
    <source>
        <dbReference type="Proteomes" id="UP000008837"/>
    </source>
</evidence>
<dbReference type="EMBL" id="AAYY01000009">
    <property type="protein sequence ID" value="EDP43124.1"/>
    <property type="molecule type" value="Genomic_DNA"/>
</dbReference>
<comment type="subcellular location">
    <subcellularLocation>
        <location evidence="1">Nucleus</location>
    </subcellularLocation>
</comment>
<feature type="region of interest" description="Disordered" evidence="4">
    <location>
        <begin position="397"/>
        <end position="631"/>
    </location>
</feature>
<dbReference type="AlphaFoldDB" id="A8Q546"/>
<feature type="compositionally biased region" description="Acidic residues" evidence="4">
    <location>
        <begin position="585"/>
        <end position="596"/>
    </location>
</feature>
<feature type="region of interest" description="Disordered" evidence="4">
    <location>
        <begin position="1"/>
        <end position="153"/>
    </location>
</feature>
<feature type="compositionally biased region" description="Low complexity" evidence="4">
    <location>
        <begin position="400"/>
        <end position="414"/>
    </location>
</feature>
<dbReference type="Pfam" id="PF09368">
    <property type="entry name" value="Sas10"/>
    <property type="match status" value="1"/>
</dbReference>
<comment type="caution">
    <text evidence="6">The sequence shown here is derived from an EMBL/GenBank/DDBJ whole genome shotgun (WGS) entry which is preliminary data.</text>
</comment>
<keyword evidence="7" id="KW-1185">Reference proteome</keyword>
<dbReference type="GO" id="GO:0032040">
    <property type="term" value="C:small-subunit processome"/>
    <property type="evidence" value="ECO:0007669"/>
    <property type="project" value="TreeGrafter"/>
</dbReference>
<feature type="compositionally biased region" description="Polar residues" evidence="4">
    <location>
        <begin position="434"/>
        <end position="444"/>
    </location>
</feature>
<evidence type="ECO:0000259" key="5">
    <source>
        <dbReference type="Pfam" id="PF09368"/>
    </source>
</evidence>
<dbReference type="STRING" id="425265.A8Q546"/>
<dbReference type="GeneID" id="5854643"/>
<feature type="compositionally biased region" description="Acidic residues" evidence="4">
    <location>
        <begin position="68"/>
        <end position="77"/>
    </location>
</feature>
<dbReference type="FunCoup" id="A8Q546">
    <property type="interactions" value="123"/>
</dbReference>
<protein>
    <recommendedName>
        <fullName evidence="5">Sas10 C-terminal domain-containing protein</fullName>
    </recommendedName>
</protein>
<name>A8Q546_MALGO</name>
<evidence type="ECO:0000256" key="3">
    <source>
        <dbReference type="ARBA" id="ARBA00023242"/>
    </source>
</evidence>
<feature type="compositionally biased region" description="Basic and acidic residues" evidence="4">
    <location>
        <begin position="568"/>
        <end position="584"/>
    </location>
</feature>
<feature type="compositionally biased region" description="Basic and acidic residues" evidence="4">
    <location>
        <begin position="529"/>
        <end position="538"/>
    </location>
</feature>
<dbReference type="Proteomes" id="UP000008837">
    <property type="component" value="Unassembled WGS sequence"/>
</dbReference>
<dbReference type="KEGG" id="mgl:MGL_2720"/>
<feature type="compositionally biased region" description="Basic and acidic residues" evidence="4">
    <location>
        <begin position="621"/>
        <end position="630"/>
    </location>
</feature>
<feature type="compositionally biased region" description="Basic residues" evidence="4">
    <location>
        <begin position="1"/>
        <end position="10"/>
    </location>
</feature>
<evidence type="ECO:0000256" key="2">
    <source>
        <dbReference type="ARBA" id="ARBA00010979"/>
    </source>
</evidence>
<dbReference type="PANTHER" id="PTHR13237">
    <property type="entry name" value="SOMETHING ABOUT SILENCING PROTEIN 10-RELATED"/>
    <property type="match status" value="1"/>
</dbReference>
<dbReference type="VEuPathDB" id="FungiDB:MGL_2720"/>
<accession>A8Q546</accession>
<organism evidence="6 7">
    <name type="scientific">Malassezia globosa (strain ATCC MYA-4612 / CBS 7966)</name>
    <name type="common">Dandruff-associated fungus</name>
    <dbReference type="NCBI Taxonomy" id="425265"/>
    <lineage>
        <taxon>Eukaryota</taxon>
        <taxon>Fungi</taxon>
        <taxon>Dikarya</taxon>
        <taxon>Basidiomycota</taxon>
        <taxon>Ustilaginomycotina</taxon>
        <taxon>Malasseziomycetes</taxon>
        <taxon>Malasseziales</taxon>
        <taxon>Malasseziaceae</taxon>
        <taxon>Malassezia</taxon>
    </lineage>
</organism>
<dbReference type="OrthoDB" id="1924577at2759"/>
<gene>
    <name evidence="6" type="ORF">MGL_2720</name>
</gene>
<proteinExistence type="inferred from homology"/>
<dbReference type="PANTHER" id="PTHR13237:SF8">
    <property type="entry name" value="SOMETHING ABOUT SILENCING PROTEIN 10"/>
    <property type="match status" value="1"/>
</dbReference>
<feature type="compositionally biased region" description="Acidic residues" evidence="4">
    <location>
        <begin position="85"/>
        <end position="96"/>
    </location>
</feature>
<feature type="domain" description="Sas10 C-terminal" evidence="5">
    <location>
        <begin position="645"/>
        <end position="720"/>
    </location>
</feature>
<dbReference type="InterPro" id="IPR018972">
    <property type="entry name" value="Sas10_C_dom"/>
</dbReference>
<dbReference type="OMA" id="EEYIRPQ"/>
<comment type="similarity">
    <text evidence="2">Belongs to the SAS10 family.</text>
</comment>
<dbReference type="InParanoid" id="A8Q546"/>
<keyword evidence="3" id="KW-0539">Nucleus</keyword>
<dbReference type="GO" id="GO:0000462">
    <property type="term" value="P:maturation of SSU-rRNA from tricistronic rRNA transcript (SSU-rRNA, 5.8S rRNA, LSU-rRNA)"/>
    <property type="evidence" value="ECO:0007669"/>
    <property type="project" value="TreeGrafter"/>
</dbReference>
<evidence type="ECO:0000256" key="4">
    <source>
        <dbReference type="SAM" id="MobiDB-lite"/>
    </source>
</evidence>
<reference evidence="6 7" key="1">
    <citation type="journal article" date="2007" name="Proc. Natl. Acad. Sci. U.S.A.">
        <title>Dandruff-associated Malassezia genomes reveal convergent and divergent virulence traits shared with plant and human fungal pathogens.</title>
        <authorList>
            <person name="Xu J."/>
            <person name="Saunders C.W."/>
            <person name="Hu P."/>
            <person name="Grant R.A."/>
            <person name="Boekhout T."/>
            <person name="Kuramae E.E."/>
            <person name="Kronstad J.W."/>
            <person name="Deangelis Y.M."/>
            <person name="Reeder N.L."/>
            <person name="Johnstone K.R."/>
            <person name="Leland M."/>
            <person name="Fieno A.M."/>
            <person name="Begley W.M."/>
            <person name="Sun Y."/>
            <person name="Lacey M.P."/>
            <person name="Chaudhary T."/>
            <person name="Keough T."/>
            <person name="Chu L."/>
            <person name="Sears R."/>
            <person name="Yuan B."/>
            <person name="Dawson T.L.Jr."/>
        </authorList>
    </citation>
    <scope>NUCLEOTIDE SEQUENCE [LARGE SCALE GENOMIC DNA]</scope>
    <source>
        <strain evidence="7">ATCC MYA-4612 / CBS 7966</strain>
    </source>
</reference>